<reference evidence="3" key="2">
    <citation type="submission" date="2013-07" db="EMBL/GenBank/DDBJ databases">
        <authorList>
            <consortium name="The Broad Institute Genome Sequencing Platform"/>
            <person name="Cuomo C."/>
            <person name="Litvintseva A."/>
            <person name="Chen Y."/>
            <person name="Heitman J."/>
            <person name="Sun S."/>
            <person name="Springer D."/>
            <person name="Dromer F."/>
            <person name="Young S.K."/>
            <person name="Zeng Q."/>
            <person name="Gargeya S."/>
            <person name="Fitzgerald M."/>
            <person name="Abouelleil A."/>
            <person name="Alvarado L."/>
            <person name="Berlin A.M."/>
            <person name="Chapman S.B."/>
            <person name="Dewar J."/>
            <person name="Goldberg J."/>
            <person name="Griggs A."/>
            <person name="Gujja S."/>
            <person name="Hansen M."/>
            <person name="Howarth C."/>
            <person name="Imamovic A."/>
            <person name="Larimer J."/>
            <person name="McCowan C."/>
            <person name="Murphy C."/>
            <person name="Pearson M."/>
            <person name="Priest M."/>
            <person name="Roberts A."/>
            <person name="Saif S."/>
            <person name="Shea T."/>
            <person name="Sykes S."/>
            <person name="Wortman J."/>
            <person name="Nusbaum C."/>
            <person name="Birren B."/>
        </authorList>
    </citation>
    <scope>NUCLEOTIDE SEQUENCE</scope>
    <source>
        <strain evidence="3">CBS 10118</strain>
    </source>
</reference>
<evidence type="ECO:0000313" key="4">
    <source>
        <dbReference type="Proteomes" id="UP000092730"/>
    </source>
</evidence>
<keyword evidence="4" id="KW-1185">Reference proteome</keyword>
<reference evidence="2" key="1">
    <citation type="submission" date="2013-07" db="EMBL/GenBank/DDBJ databases">
        <title>The Genome Sequence of Cryptococcus bestiolae CBS10118.</title>
        <authorList>
            <consortium name="The Broad Institute Genome Sequencing Platform"/>
            <person name="Cuomo C."/>
            <person name="Litvintseva A."/>
            <person name="Chen Y."/>
            <person name="Heitman J."/>
            <person name="Sun S."/>
            <person name="Springer D."/>
            <person name="Dromer F."/>
            <person name="Young S.K."/>
            <person name="Zeng Q."/>
            <person name="Gargeya S."/>
            <person name="Fitzgerald M."/>
            <person name="Abouelleil A."/>
            <person name="Alvarado L."/>
            <person name="Berlin A.M."/>
            <person name="Chapman S.B."/>
            <person name="Dewar J."/>
            <person name="Goldberg J."/>
            <person name="Griggs A."/>
            <person name="Gujja S."/>
            <person name="Hansen M."/>
            <person name="Howarth C."/>
            <person name="Imamovic A."/>
            <person name="Larimer J."/>
            <person name="McCowan C."/>
            <person name="Murphy C."/>
            <person name="Pearson M."/>
            <person name="Priest M."/>
            <person name="Roberts A."/>
            <person name="Saif S."/>
            <person name="Shea T."/>
            <person name="Sykes S."/>
            <person name="Wortman J."/>
            <person name="Nusbaum C."/>
            <person name="Birren B."/>
        </authorList>
    </citation>
    <scope>NUCLEOTIDE SEQUENCE [LARGE SCALE GENOMIC DNA]</scope>
    <source>
        <strain evidence="2">CBS 10118</strain>
    </source>
</reference>
<reference evidence="3" key="4">
    <citation type="submission" date="2024-02" db="EMBL/GenBank/DDBJ databases">
        <title>Comparative genomics of Cryptococcus and Kwoniella reveals pathogenesis evolution and contrasting modes of karyotype evolution via chromosome fusion or intercentromeric recombination.</title>
        <authorList>
            <person name="Coelho M.A."/>
            <person name="David-Palma M."/>
            <person name="Shea T."/>
            <person name="Bowers K."/>
            <person name="McGinley-Smith S."/>
            <person name="Mohammad A.W."/>
            <person name="Gnirke A."/>
            <person name="Yurkov A.M."/>
            <person name="Nowrousian M."/>
            <person name="Sun S."/>
            <person name="Cuomo C.A."/>
            <person name="Heitman J."/>
        </authorList>
    </citation>
    <scope>NUCLEOTIDE SEQUENCE</scope>
    <source>
        <strain evidence="3">CBS 10118</strain>
    </source>
</reference>
<evidence type="ECO:0000313" key="2">
    <source>
        <dbReference type="EMBL" id="OCF27025.1"/>
    </source>
</evidence>
<sequence>MSLLDVDGELQEPEEMFGRQVPLDCFEEALLRRGSQQDSGEVERLKLPFEEIVISDSHDLSTASTTHDGKKSKEEELKEGLYRWKSAFDSASSTGEKKEGSDDEDEGGTNGAELIVRRTLDDGRVSTTIFRALEGDDEVSVISGEGSLENDLKRSRDGSSFAQSVC</sequence>
<gene>
    <name evidence="2" type="ORF">I302_01860</name>
    <name evidence="3" type="ORF">I302_103162</name>
</gene>
<accession>A0A1B9G7M1</accession>
<dbReference type="VEuPathDB" id="FungiDB:I302_01860"/>
<feature type="region of interest" description="Disordered" evidence="1">
    <location>
        <begin position="88"/>
        <end position="114"/>
    </location>
</feature>
<name>A0A1B9G7M1_9TREE</name>
<dbReference type="EMBL" id="CP144542">
    <property type="protein sequence ID" value="WVW81171.1"/>
    <property type="molecule type" value="Genomic_DNA"/>
</dbReference>
<reference evidence="2" key="3">
    <citation type="submission" date="2014-01" db="EMBL/GenBank/DDBJ databases">
        <title>Evolution of pathogenesis and genome organization in the Tremellales.</title>
        <authorList>
            <person name="Cuomo C."/>
            <person name="Litvintseva A."/>
            <person name="Heitman J."/>
            <person name="Chen Y."/>
            <person name="Sun S."/>
            <person name="Springer D."/>
            <person name="Dromer F."/>
            <person name="Young S."/>
            <person name="Zeng Q."/>
            <person name="Chapman S."/>
            <person name="Gujja S."/>
            <person name="Saif S."/>
            <person name="Birren B."/>
        </authorList>
    </citation>
    <scope>NUCLEOTIDE SEQUENCE</scope>
    <source>
        <strain evidence="2">CBS 10118</strain>
    </source>
</reference>
<evidence type="ECO:0000256" key="1">
    <source>
        <dbReference type="SAM" id="MobiDB-lite"/>
    </source>
</evidence>
<dbReference type="EMBL" id="KI894019">
    <property type="protein sequence ID" value="OCF27025.1"/>
    <property type="molecule type" value="Genomic_DNA"/>
</dbReference>
<dbReference type="KEGG" id="kbi:30206259"/>
<dbReference type="Proteomes" id="UP000092730">
    <property type="component" value="Chromosome 2"/>
</dbReference>
<dbReference type="RefSeq" id="XP_019048095.1">
    <property type="nucleotide sequence ID" value="XM_019188533.1"/>
</dbReference>
<organism evidence="2">
    <name type="scientific">Kwoniella bestiolae CBS 10118</name>
    <dbReference type="NCBI Taxonomy" id="1296100"/>
    <lineage>
        <taxon>Eukaryota</taxon>
        <taxon>Fungi</taxon>
        <taxon>Dikarya</taxon>
        <taxon>Basidiomycota</taxon>
        <taxon>Agaricomycotina</taxon>
        <taxon>Tremellomycetes</taxon>
        <taxon>Tremellales</taxon>
        <taxon>Cryptococcaceae</taxon>
        <taxon>Kwoniella</taxon>
    </lineage>
</organism>
<feature type="region of interest" description="Disordered" evidence="1">
    <location>
        <begin position="142"/>
        <end position="166"/>
    </location>
</feature>
<proteinExistence type="predicted"/>
<protein>
    <submittedName>
        <fullName evidence="2">Uncharacterized protein</fullName>
    </submittedName>
</protein>
<dbReference type="GeneID" id="30206259"/>
<dbReference type="AlphaFoldDB" id="A0A1B9G7M1"/>
<feature type="compositionally biased region" description="Basic and acidic residues" evidence="1">
    <location>
        <begin position="67"/>
        <end position="76"/>
    </location>
</feature>
<evidence type="ECO:0000313" key="3">
    <source>
        <dbReference type="EMBL" id="WVW81171.1"/>
    </source>
</evidence>
<feature type="region of interest" description="Disordered" evidence="1">
    <location>
        <begin position="56"/>
        <end position="76"/>
    </location>
</feature>